<name>A0A317G1P4_BUTFI</name>
<sequence>MRFSKMLITKTEDKDMADKNKNVIVTGAAGFAGANLVMELLDNETDVYAVVRPGSSHNTRLEEIDSDNLHIIPLEMDELERLPSEIFERFPELSDEDASFDSFFHLMWGGDRNDFEVQKVNVEGSLHAVRAASIMGCRRFIGIGSQAEYGATDKIMTETLAPSPITAYGSCKAAACYMTKSLCASLGIEWVWGRIFSLIGRFEPRGRMIPDLLDRAQNGMKMNLSSCRQSWNYLDARDCARALIAISTKGVSGEIYNITDGSCLTLRQYVERANRWMLARSGHMAELTYGDDPDPFISLKPDGNKLYTDTGWQPKVEFETSLKDYCDNL</sequence>
<dbReference type="Proteomes" id="UP000245488">
    <property type="component" value="Chromosome"/>
</dbReference>
<keyword evidence="4" id="KW-1185">Reference proteome</keyword>
<comment type="similarity">
    <text evidence="1">Belongs to the NAD(P)-dependent epimerase/dehydratase family.</text>
</comment>
<reference evidence="3 4" key="1">
    <citation type="submission" date="2017-09" db="EMBL/GenBank/DDBJ databases">
        <title>High-quality draft genome sequence of Butyrivibrio fibrisolvens INBov1, isolated from cow rumen.</title>
        <authorList>
            <person name="Rodriguez Hernaez J."/>
            <person name="Rivarola M."/>
            <person name="Paniego N."/>
            <person name="Cravero S."/>
            <person name="Ceron Cucchi M."/>
            <person name="Martinez M.C."/>
        </authorList>
    </citation>
    <scope>NUCLEOTIDE SEQUENCE [LARGE SCALE GENOMIC DNA]</scope>
    <source>
        <strain evidence="3 4">INBov1</strain>
    </source>
</reference>
<dbReference type="SUPFAM" id="SSF51735">
    <property type="entry name" value="NAD(P)-binding Rossmann-fold domains"/>
    <property type="match status" value="1"/>
</dbReference>
<evidence type="ECO:0000256" key="1">
    <source>
        <dbReference type="ARBA" id="ARBA00007637"/>
    </source>
</evidence>
<feature type="domain" description="NAD-dependent epimerase/dehydratase" evidence="2">
    <location>
        <begin position="23"/>
        <end position="258"/>
    </location>
</feature>
<proteinExistence type="inferred from homology"/>
<dbReference type="AlphaFoldDB" id="A0A317G1P4"/>
<accession>A0A317G1P4</accession>
<dbReference type="InterPro" id="IPR020904">
    <property type="entry name" value="Sc_DH/Rdtase_CS"/>
</dbReference>
<dbReference type="PROSITE" id="PS00061">
    <property type="entry name" value="ADH_SHORT"/>
    <property type="match status" value="1"/>
</dbReference>
<dbReference type="PANTHER" id="PTHR43000">
    <property type="entry name" value="DTDP-D-GLUCOSE 4,6-DEHYDRATASE-RELATED"/>
    <property type="match status" value="1"/>
</dbReference>
<dbReference type="CDD" id="cd08946">
    <property type="entry name" value="SDR_e"/>
    <property type="match status" value="1"/>
</dbReference>
<evidence type="ECO:0000259" key="2">
    <source>
        <dbReference type="Pfam" id="PF01370"/>
    </source>
</evidence>
<dbReference type="InterPro" id="IPR001509">
    <property type="entry name" value="Epimerase_deHydtase"/>
</dbReference>
<dbReference type="EMBL" id="NXNG01000001">
    <property type="protein sequence ID" value="PWT27061.1"/>
    <property type="molecule type" value="Genomic_DNA"/>
</dbReference>
<dbReference type="Gene3D" id="3.40.50.720">
    <property type="entry name" value="NAD(P)-binding Rossmann-like Domain"/>
    <property type="match status" value="1"/>
</dbReference>
<dbReference type="InterPro" id="IPR036291">
    <property type="entry name" value="NAD(P)-bd_dom_sf"/>
</dbReference>
<gene>
    <name evidence="3" type="ORF">CPT75_08065</name>
</gene>
<evidence type="ECO:0000313" key="3">
    <source>
        <dbReference type="EMBL" id="PWT27061.1"/>
    </source>
</evidence>
<dbReference type="Pfam" id="PF01370">
    <property type="entry name" value="Epimerase"/>
    <property type="match status" value="1"/>
</dbReference>
<protein>
    <submittedName>
        <fullName evidence="3">UDP-N-acetylglucosamine 4-epimerase</fullName>
    </submittedName>
</protein>
<organism evidence="3 4">
    <name type="scientific">Butyrivibrio fibrisolvens</name>
    <dbReference type="NCBI Taxonomy" id="831"/>
    <lineage>
        <taxon>Bacteria</taxon>
        <taxon>Bacillati</taxon>
        <taxon>Bacillota</taxon>
        <taxon>Clostridia</taxon>
        <taxon>Lachnospirales</taxon>
        <taxon>Lachnospiraceae</taxon>
        <taxon>Butyrivibrio</taxon>
    </lineage>
</organism>
<comment type="caution">
    <text evidence="3">The sequence shown here is derived from an EMBL/GenBank/DDBJ whole genome shotgun (WGS) entry which is preliminary data.</text>
</comment>
<evidence type="ECO:0000313" key="4">
    <source>
        <dbReference type="Proteomes" id="UP000245488"/>
    </source>
</evidence>